<dbReference type="SUPFAM" id="SSF103473">
    <property type="entry name" value="MFS general substrate transporter"/>
    <property type="match status" value="1"/>
</dbReference>
<feature type="transmembrane region" description="Helical" evidence="4">
    <location>
        <begin position="211"/>
        <end position="231"/>
    </location>
</feature>
<protein>
    <recommendedName>
        <fullName evidence="5">Major facilitator superfamily (MFS) profile domain-containing protein</fullName>
    </recommendedName>
</protein>
<keyword evidence="4" id="KW-1133">Transmembrane helix</keyword>
<dbReference type="PANTHER" id="PTHR43271:SF1">
    <property type="entry name" value="INNER MEMBRANE TRANSPORT PROTEIN YNFM"/>
    <property type="match status" value="1"/>
</dbReference>
<name>A0A0W8G381_9ZZZZ</name>
<feature type="transmembrane region" description="Helical" evidence="4">
    <location>
        <begin position="298"/>
        <end position="320"/>
    </location>
</feature>
<dbReference type="PANTHER" id="PTHR43271">
    <property type="entry name" value="BLL2771 PROTEIN"/>
    <property type="match status" value="1"/>
</dbReference>
<feature type="transmembrane region" description="Helical" evidence="4">
    <location>
        <begin position="164"/>
        <end position="183"/>
    </location>
</feature>
<feature type="transmembrane region" description="Helical" evidence="4">
    <location>
        <begin position="131"/>
        <end position="152"/>
    </location>
</feature>
<evidence type="ECO:0000259" key="5">
    <source>
        <dbReference type="PROSITE" id="PS50850"/>
    </source>
</evidence>
<evidence type="ECO:0000256" key="2">
    <source>
        <dbReference type="ARBA" id="ARBA00022448"/>
    </source>
</evidence>
<feature type="transmembrane region" description="Helical" evidence="4">
    <location>
        <begin position="332"/>
        <end position="351"/>
    </location>
</feature>
<comment type="caution">
    <text evidence="6">The sequence shown here is derived from an EMBL/GenBank/DDBJ whole genome shotgun (WGS) entry which is preliminary data.</text>
</comment>
<dbReference type="AlphaFoldDB" id="A0A0W8G381"/>
<feature type="transmembrane region" description="Helical" evidence="4">
    <location>
        <begin position="357"/>
        <end position="378"/>
    </location>
</feature>
<keyword evidence="4" id="KW-0812">Transmembrane</keyword>
<dbReference type="InterPro" id="IPR011701">
    <property type="entry name" value="MFS"/>
</dbReference>
<dbReference type="EMBL" id="LNQE01000308">
    <property type="protein sequence ID" value="KUG27623.1"/>
    <property type="molecule type" value="Genomic_DNA"/>
</dbReference>
<sequence length="394" mass="41065">MTRCTWKRADLIVPMVMTLTAIATIYAPQPLLPLLAGEFRLSMATAALAVTATLLPLAVGPLVYGYLLESVSTRRTMVASLAVLAVTQAGLAYADSFGVFLALRFVQGMAVPALLTALMTHVAASATPDRVHAVMATYIAVTTLGGFSGRFFSGLAAAQWGRRVPFAVLAALLCGCLALARTLSADARTQFVKPSPGVVRQVLARPGFLKAYLMAAGLFFVFTGMLNILPFRLTEVEGHVSSARIGFMYLGYLVGIAASLWSPRASGPLGGRKAVLTVGLAVEAASVLLFALPTAWAIFFSVVVLCGGMFLTHAAAPGILNAAVPGLKGVVNGLYLAFYYSGGVLGSYLPGLARDMLGFWAAVALLFAVALCALGLAASLGHELFDGQGPEPQS</sequence>
<keyword evidence="2" id="KW-0813">Transport</keyword>
<keyword evidence="4" id="KW-0472">Membrane</keyword>
<dbReference type="Gene3D" id="1.20.1250.20">
    <property type="entry name" value="MFS general substrate transporter like domains"/>
    <property type="match status" value="1"/>
</dbReference>
<feature type="domain" description="Major facilitator superfamily (MFS) profile" evidence="5">
    <location>
        <begin position="9"/>
        <end position="385"/>
    </location>
</feature>
<evidence type="ECO:0000256" key="1">
    <source>
        <dbReference type="ARBA" id="ARBA00004651"/>
    </source>
</evidence>
<reference evidence="6" key="1">
    <citation type="journal article" date="2015" name="Proc. Natl. Acad. Sci. U.S.A.">
        <title>Networks of energetic and metabolic interactions define dynamics in microbial communities.</title>
        <authorList>
            <person name="Embree M."/>
            <person name="Liu J.K."/>
            <person name="Al-Bassam M.M."/>
            <person name="Zengler K."/>
        </authorList>
    </citation>
    <scope>NUCLEOTIDE SEQUENCE</scope>
</reference>
<feature type="transmembrane region" description="Helical" evidence="4">
    <location>
        <begin position="41"/>
        <end position="64"/>
    </location>
</feature>
<evidence type="ECO:0000256" key="4">
    <source>
        <dbReference type="SAM" id="Phobius"/>
    </source>
</evidence>
<evidence type="ECO:0000313" key="6">
    <source>
        <dbReference type="EMBL" id="KUG27623.1"/>
    </source>
</evidence>
<keyword evidence="3" id="KW-1003">Cell membrane</keyword>
<dbReference type="CDD" id="cd17324">
    <property type="entry name" value="MFS_NepI_like"/>
    <property type="match status" value="1"/>
</dbReference>
<feature type="transmembrane region" description="Helical" evidence="4">
    <location>
        <begin position="76"/>
        <end position="94"/>
    </location>
</feature>
<organism evidence="6">
    <name type="scientific">hydrocarbon metagenome</name>
    <dbReference type="NCBI Taxonomy" id="938273"/>
    <lineage>
        <taxon>unclassified sequences</taxon>
        <taxon>metagenomes</taxon>
        <taxon>ecological metagenomes</taxon>
    </lineage>
</organism>
<comment type="subcellular location">
    <subcellularLocation>
        <location evidence="1">Cell membrane</location>
        <topology evidence="1">Multi-pass membrane protein</topology>
    </subcellularLocation>
</comment>
<dbReference type="GO" id="GO:0022857">
    <property type="term" value="F:transmembrane transporter activity"/>
    <property type="evidence" value="ECO:0007669"/>
    <property type="project" value="InterPro"/>
</dbReference>
<evidence type="ECO:0000256" key="3">
    <source>
        <dbReference type="ARBA" id="ARBA00022475"/>
    </source>
</evidence>
<feature type="transmembrane region" description="Helical" evidence="4">
    <location>
        <begin position="243"/>
        <end position="262"/>
    </location>
</feature>
<feature type="transmembrane region" description="Helical" evidence="4">
    <location>
        <begin position="274"/>
        <end position="292"/>
    </location>
</feature>
<feature type="transmembrane region" description="Helical" evidence="4">
    <location>
        <begin position="12"/>
        <end position="29"/>
    </location>
</feature>
<proteinExistence type="predicted"/>
<dbReference type="InterPro" id="IPR036259">
    <property type="entry name" value="MFS_trans_sf"/>
</dbReference>
<dbReference type="GO" id="GO:0005886">
    <property type="term" value="C:plasma membrane"/>
    <property type="evidence" value="ECO:0007669"/>
    <property type="project" value="UniProtKB-SubCell"/>
</dbReference>
<gene>
    <name evidence="6" type="ORF">ASZ90_002528</name>
</gene>
<dbReference type="InterPro" id="IPR020846">
    <property type="entry name" value="MFS_dom"/>
</dbReference>
<dbReference type="PROSITE" id="PS50850">
    <property type="entry name" value="MFS"/>
    <property type="match status" value="1"/>
</dbReference>
<accession>A0A0W8G381</accession>
<dbReference type="Pfam" id="PF07690">
    <property type="entry name" value="MFS_1"/>
    <property type="match status" value="1"/>
</dbReference>